<dbReference type="SMART" id="SM00248">
    <property type="entry name" value="ANK"/>
    <property type="match status" value="3"/>
</dbReference>
<evidence type="ECO:0000313" key="4">
    <source>
        <dbReference type="Proteomes" id="UP000241890"/>
    </source>
</evidence>
<dbReference type="PROSITE" id="PS50297">
    <property type="entry name" value="ANK_REP_REGION"/>
    <property type="match status" value="2"/>
</dbReference>
<dbReference type="Proteomes" id="UP000241890">
    <property type="component" value="Unassembled WGS sequence"/>
</dbReference>
<protein>
    <submittedName>
        <fullName evidence="3">Ankyrin repeat protein, putative</fullName>
    </submittedName>
</protein>
<keyword evidence="1" id="KW-0040">ANK repeat</keyword>
<evidence type="ECO:0000256" key="2">
    <source>
        <dbReference type="SAM" id="MobiDB-lite"/>
    </source>
</evidence>
<dbReference type="InParanoid" id="A0A2R5GW38"/>
<dbReference type="PRINTS" id="PR01415">
    <property type="entry name" value="ANKYRIN"/>
</dbReference>
<dbReference type="InterPro" id="IPR036770">
    <property type="entry name" value="Ankyrin_rpt-contain_sf"/>
</dbReference>
<feature type="compositionally biased region" description="Acidic residues" evidence="2">
    <location>
        <begin position="165"/>
        <end position="174"/>
    </location>
</feature>
<dbReference type="InterPro" id="IPR002110">
    <property type="entry name" value="Ankyrin_rpt"/>
</dbReference>
<dbReference type="Gene3D" id="3.40.50.150">
    <property type="entry name" value="Vaccinia Virus protein VP39"/>
    <property type="match status" value="1"/>
</dbReference>
<feature type="repeat" description="ANK" evidence="1">
    <location>
        <begin position="58"/>
        <end position="79"/>
    </location>
</feature>
<organism evidence="3 4">
    <name type="scientific">Hondaea fermentalgiana</name>
    <dbReference type="NCBI Taxonomy" id="2315210"/>
    <lineage>
        <taxon>Eukaryota</taxon>
        <taxon>Sar</taxon>
        <taxon>Stramenopiles</taxon>
        <taxon>Bigyra</taxon>
        <taxon>Labyrinthulomycetes</taxon>
        <taxon>Thraustochytrida</taxon>
        <taxon>Thraustochytriidae</taxon>
        <taxon>Hondaea</taxon>
    </lineage>
</organism>
<reference evidence="3 4" key="1">
    <citation type="submission" date="2017-12" db="EMBL/GenBank/DDBJ databases">
        <title>Sequencing, de novo assembly and annotation of complete genome of a new Thraustochytrid species, strain FCC1311.</title>
        <authorList>
            <person name="Sedici K."/>
            <person name="Godart F."/>
            <person name="Aiese Cigliano R."/>
            <person name="Sanseverino W."/>
            <person name="Barakat M."/>
            <person name="Ortet P."/>
            <person name="Marechal E."/>
            <person name="Cagnac O."/>
            <person name="Amato A."/>
        </authorList>
    </citation>
    <scope>NUCLEOTIDE SEQUENCE [LARGE SCALE GENOMIC DNA]</scope>
</reference>
<accession>A0A2R5GW38</accession>
<name>A0A2R5GW38_9STRA</name>
<dbReference type="SUPFAM" id="SSF53335">
    <property type="entry name" value="S-adenosyl-L-methionine-dependent methyltransferases"/>
    <property type="match status" value="1"/>
</dbReference>
<evidence type="ECO:0000256" key="1">
    <source>
        <dbReference type="PROSITE-ProRule" id="PRU00023"/>
    </source>
</evidence>
<dbReference type="PANTHER" id="PTHR14614">
    <property type="entry name" value="HEPATOCELLULAR CARCINOMA-ASSOCIATED ANTIGEN"/>
    <property type="match status" value="1"/>
</dbReference>
<dbReference type="Pfam" id="PF12796">
    <property type="entry name" value="Ank_2"/>
    <property type="match status" value="1"/>
</dbReference>
<proteinExistence type="predicted"/>
<comment type="caution">
    <text evidence="3">The sequence shown here is derived from an EMBL/GenBank/DDBJ whole genome shotgun (WGS) entry which is preliminary data.</text>
</comment>
<dbReference type="AlphaFoldDB" id="A0A2R5GW38"/>
<dbReference type="Pfam" id="PF10294">
    <property type="entry name" value="Methyltransf_16"/>
    <property type="match status" value="1"/>
</dbReference>
<feature type="repeat" description="ANK" evidence="1">
    <location>
        <begin position="91"/>
        <end position="123"/>
    </location>
</feature>
<dbReference type="InterPro" id="IPR019410">
    <property type="entry name" value="Methyltransf_16"/>
</dbReference>
<dbReference type="InterPro" id="IPR029063">
    <property type="entry name" value="SAM-dependent_MTases_sf"/>
</dbReference>
<evidence type="ECO:0000313" key="3">
    <source>
        <dbReference type="EMBL" id="GBG35052.1"/>
    </source>
</evidence>
<dbReference type="SUPFAM" id="SSF48403">
    <property type="entry name" value="Ankyrin repeat"/>
    <property type="match status" value="1"/>
</dbReference>
<feature type="region of interest" description="Disordered" evidence="2">
    <location>
        <begin position="152"/>
        <end position="192"/>
    </location>
</feature>
<dbReference type="EMBL" id="BEYU01000268">
    <property type="protein sequence ID" value="GBG35052.1"/>
    <property type="molecule type" value="Genomic_DNA"/>
</dbReference>
<dbReference type="OrthoDB" id="46564at2759"/>
<dbReference type="PROSITE" id="PS50088">
    <property type="entry name" value="ANK_REPEAT"/>
    <property type="match status" value="2"/>
</dbReference>
<dbReference type="Gene3D" id="1.25.40.20">
    <property type="entry name" value="Ankyrin repeat-containing domain"/>
    <property type="match status" value="2"/>
</dbReference>
<keyword evidence="4" id="KW-1185">Reference proteome</keyword>
<gene>
    <name evidence="3" type="ORF">FCC1311_112752</name>
</gene>
<sequence length="434" mass="46714">MGDDGDEVTPRAFASLSASDQAAAKNDVLECSRYDELENLRLLWKMVPDMDPNVTDEDGNTALHMASANNHGEVVKFLLVEKGATFGKNKAGNSPLHWALENKQEKAVAALLEHGKDIDVLDQNAQKKSSVTLAMDTNNATIVQAVLKHPSADKLGKNQSQDGEAGQEDVEDSESGALGGTASEAEVDGETEDGMCRVKTQTSQSLCVFGDQEVAVREIGLVDTSKTTDDLKTTGAFLWAASLALSRWIVDEKTLFQGKLVAELGAGCGLPGIVAYRCTEAREVVVTDVDSATYFNTEHNVGLHAGARENASLSACALDWTEESSWSETLKGKTDVLIGSDLVYDLDLVGPLVHTIKSLLCEKGEFLYVSADDDRAGLREFLAAMEAVGFTMERSPAPAAYLDDPFKEAPASYALRFPEIAATQFTLYRFKATA</sequence>